<reference evidence="2" key="2">
    <citation type="submission" date="2015-01" db="EMBL/GenBank/DDBJ databases">
        <title>Evolutionary Origins and Diversification of the Mycorrhizal Mutualists.</title>
        <authorList>
            <consortium name="DOE Joint Genome Institute"/>
            <consortium name="Mycorrhizal Genomics Consortium"/>
            <person name="Kohler A."/>
            <person name="Kuo A."/>
            <person name="Nagy L.G."/>
            <person name="Floudas D."/>
            <person name="Copeland A."/>
            <person name="Barry K.W."/>
            <person name="Cichocki N."/>
            <person name="Veneault-Fourrey C."/>
            <person name="LaButti K."/>
            <person name="Lindquist E.A."/>
            <person name="Lipzen A."/>
            <person name="Lundell T."/>
            <person name="Morin E."/>
            <person name="Murat C."/>
            <person name="Riley R."/>
            <person name="Ohm R."/>
            <person name="Sun H."/>
            <person name="Tunlid A."/>
            <person name="Henrissat B."/>
            <person name="Grigoriev I.V."/>
            <person name="Hibbett D.S."/>
            <person name="Martin F."/>
        </authorList>
    </citation>
    <scope>NUCLEOTIDE SEQUENCE [LARGE SCALE GENOMIC DNA]</scope>
    <source>
        <strain evidence="2">Ve08.2h10</strain>
    </source>
</reference>
<dbReference type="AlphaFoldDB" id="A0A0D0DYU5"/>
<dbReference type="InParanoid" id="A0A0D0DYU5"/>
<proteinExistence type="predicted"/>
<sequence length="70" mass="7618">MSTSTYYGHWTQRPASCGENEAWWLNTVLFAGTQGCKCDGKKEDSGGLTGELKNAMLKRLDSSEGALLCI</sequence>
<dbReference type="HOGENOM" id="CLU_2758511_0_0_1"/>
<dbReference type="EMBL" id="KN824823">
    <property type="protein sequence ID" value="KIL01054.1"/>
    <property type="molecule type" value="Genomic_DNA"/>
</dbReference>
<keyword evidence="2" id="KW-1185">Reference proteome</keyword>
<evidence type="ECO:0000313" key="2">
    <source>
        <dbReference type="Proteomes" id="UP000054538"/>
    </source>
</evidence>
<name>A0A0D0DYU5_9AGAM</name>
<reference evidence="1 2" key="1">
    <citation type="submission" date="2014-04" db="EMBL/GenBank/DDBJ databases">
        <authorList>
            <consortium name="DOE Joint Genome Institute"/>
            <person name="Kuo A."/>
            <person name="Kohler A."/>
            <person name="Jargeat P."/>
            <person name="Nagy L.G."/>
            <person name="Floudas D."/>
            <person name="Copeland A."/>
            <person name="Barry K.W."/>
            <person name="Cichocki N."/>
            <person name="Veneault-Fourrey C."/>
            <person name="LaButti K."/>
            <person name="Lindquist E.A."/>
            <person name="Lipzen A."/>
            <person name="Lundell T."/>
            <person name="Morin E."/>
            <person name="Murat C."/>
            <person name="Sun H."/>
            <person name="Tunlid A."/>
            <person name="Henrissat B."/>
            <person name="Grigoriev I.V."/>
            <person name="Hibbett D.S."/>
            <person name="Martin F."/>
            <person name="Nordberg H.P."/>
            <person name="Cantor M.N."/>
            <person name="Hua S.X."/>
        </authorList>
    </citation>
    <scope>NUCLEOTIDE SEQUENCE [LARGE SCALE GENOMIC DNA]</scope>
    <source>
        <strain evidence="1 2">Ve08.2h10</strain>
    </source>
</reference>
<protein>
    <submittedName>
        <fullName evidence="1">Uncharacterized protein</fullName>
    </submittedName>
</protein>
<dbReference type="Proteomes" id="UP000054538">
    <property type="component" value="Unassembled WGS sequence"/>
</dbReference>
<gene>
    <name evidence="1" type="ORF">PAXRUDRAFT_821071</name>
</gene>
<evidence type="ECO:0000313" key="1">
    <source>
        <dbReference type="EMBL" id="KIL01054.1"/>
    </source>
</evidence>
<accession>A0A0D0DYU5</accession>
<organism evidence="1 2">
    <name type="scientific">Paxillus rubicundulus Ve08.2h10</name>
    <dbReference type="NCBI Taxonomy" id="930991"/>
    <lineage>
        <taxon>Eukaryota</taxon>
        <taxon>Fungi</taxon>
        <taxon>Dikarya</taxon>
        <taxon>Basidiomycota</taxon>
        <taxon>Agaricomycotina</taxon>
        <taxon>Agaricomycetes</taxon>
        <taxon>Agaricomycetidae</taxon>
        <taxon>Boletales</taxon>
        <taxon>Paxilineae</taxon>
        <taxon>Paxillaceae</taxon>
        <taxon>Paxillus</taxon>
    </lineage>
</organism>